<feature type="transmembrane region" description="Helical" evidence="1">
    <location>
        <begin position="7"/>
        <end position="26"/>
    </location>
</feature>
<dbReference type="eggNOG" id="arCOG13601">
    <property type="taxonomic scope" value="Archaea"/>
</dbReference>
<dbReference type="Proteomes" id="UP000006469">
    <property type="component" value="Chromosome"/>
</dbReference>
<feature type="transmembrane region" description="Helical" evidence="1">
    <location>
        <begin position="32"/>
        <end position="53"/>
    </location>
</feature>
<keyword evidence="1" id="KW-1133">Transmembrane helix</keyword>
<dbReference type="RefSeq" id="WP_004057062.1">
    <property type="nucleotide sequence ID" value="NC_017941.2"/>
</dbReference>
<reference evidence="5 9" key="6">
    <citation type="submission" date="2019-04" db="EMBL/GenBank/DDBJ databases">
        <title>Methylomes of two halophilic Archaea, Haloarcula marismortui and Haloferax mediterranei.</title>
        <authorList>
            <person name="DasSarma S."/>
            <person name="DasSarma P."/>
            <person name="DasSarma S."/>
            <person name="Fomenkov A."/>
            <person name="Vincze T."/>
            <person name="Anton B.P."/>
            <person name="Roberts R.J."/>
        </authorList>
    </citation>
    <scope>NUCLEOTIDE SEQUENCE [LARGE SCALE GENOMIC DNA]</scope>
    <source>
        <strain evidence="5">ATCC 33500</strain>
        <strain evidence="9">ATCC 33500 / DSM 1411 / JCM 8866 / NBRC 14739 / NCIMB 2177 / R-4</strain>
    </source>
</reference>
<feature type="transmembrane region" description="Helical" evidence="1">
    <location>
        <begin position="73"/>
        <end position="91"/>
    </location>
</feature>
<evidence type="ECO:0000313" key="8">
    <source>
        <dbReference type="Proteomes" id="UP000027075"/>
    </source>
</evidence>
<reference evidence="3 8" key="4">
    <citation type="submission" date="2014-04" db="EMBL/GenBank/DDBJ databases">
        <title>Transcriptional profiles of Haloferax mediterranei on the basis of nitrogen availability.</title>
        <authorList>
            <person name="Bautista V."/>
        </authorList>
    </citation>
    <scope>NUCLEOTIDE SEQUENCE [LARGE SCALE GENOMIC DNA]</scope>
    <source>
        <strain evidence="3">ATCC 33500</strain>
        <strain evidence="8">ATCC 33500 / DSM 1411 / JCM 8866 / NBRC 14739 / NCIMB 2177 / R-4</strain>
    </source>
</reference>
<dbReference type="KEGG" id="hme:HFX_1412"/>
<dbReference type="EMBL" id="AOLO01000003">
    <property type="protein sequence ID" value="EMA03977.1"/>
    <property type="molecule type" value="Genomic_DNA"/>
</dbReference>
<reference evidence="2" key="5">
    <citation type="submission" date="2014-05" db="EMBL/GenBank/DDBJ databases">
        <authorList>
            <person name="Wang L."/>
            <person name="Yang H."/>
            <person name="Xiang H."/>
        </authorList>
    </citation>
    <scope>NUCLEOTIDE SEQUENCE</scope>
    <source>
        <strain evidence="2">CGMCC 1.2087</strain>
    </source>
</reference>
<dbReference type="STRING" id="523841.HFX_1412"/>
<reference evidence="4 7" key="3">
    <citation type="journal article" date="2014" name="PLoS Genet.">
        <title>Phylogenetically driven sequencing of extremely halophilic archaea reveals strategies for static and dynamic osmo-response.</title>
        <authorList>
            <person name="Becker E.A."/>
            <person name="Seitzer P.M."/>
            <person name="Tritt A."/>
            <person name="Larsen D."/>
            <person name="Krusor M."/>
            <person name="Yao A.I."/>
            <person name="Wu D."/>
            <person name="Madern D."/>
            <person name="Eisen J.A."/>
            <person name="Darling A.E."/>
            <person name="Facciotti M.T."/>
        </authorList>
    </citation>
    <scope>NUCLEOTIDE SEQUENCE [LARGE SCALE GENOMIC DNA]</scope>
    <source>
        <strain evidence="4">ATCC 33500</strain>
        <strain evidence="7">ATCC 33500 / DSM 1411 / JCM 8866 / NBRC 14739 / NCIMB 2177 / R-4</strain>
    </source>
</reference>
<dbReference type="AlphaFoldDB" id="I3R4G2"/>
<proteinExistence type="predicted"/>
<evidence type="ECO:0000313" key="6">
    <source>
        <dbReference type="Proteomes" id="UP000006469"/>
    </source>
</evidence>
<dbReference type="PATRIC" id="fig|523841.21.peg.695"/>
<evidence type="ECO:0000313" key="7">
    <source>
        <dbReference type="Proteomes" id="UP000011603"/>
    </source>
</evidence>
<name>I3R4G2_HALMT</name>
<dbReference type="Proteomes" id="UP000299011">
    <property type="component" value="Chromosome"/>
</dbReference>
<evidence type="ECO:0000313" key="2">
    <source>
        <dbReference type="EMBL" id="AFK19122.1"/>
    </source>
</evidence>
<dbReference type="HOGENOM" id="CLU_2406298_0_0_2"/>
<dbReference type="Proteomes" id="UP000011603">
    <property type="component" value="Unassembled WGS sequence"/>
</dbReference>
<evidence type="ECO:0000313" key="5">
    <source>
        <dbReference type="EMBL" id="QCQ75594.1"/>
    </source>
</evidence>
<dbReference type="OrthoDB" id="291394at2157"/>
<keyword evidence="1" id="KW-0812">Transmembrane</keyword>
<organism evidence="2 6">
    <name type="scientific">Haloferax mediterranei (strain ATCC 33500 / DSM 1411 / JCM 8866 / NBRC 14739 / NCIMB 2177 / R-4)</name>
    <name type="common">Halobacterium mediterranei</name>
    <dbReference type="NCBI Taxonomy" id="523841"/>
    <lineage>
        <taxon>Archaea</taxon>
        <taxon>Methanobacteriati</taxon>
        <taxon>Methanobacteriota</taxon>
        <taxon>Stenosarchaea group</taxon>
        <taxon>Halobacteria</taxon>
        <taxon>Halobacteriales</taxon>
        <taxon>Haloferacaceae</taxon>
        <taxon>Haloferax</taxon>
    </lineage>
</organism>
<dbReference type="EMBL" id="CP039139">
    <property type="protein sequence ID" value="QCQ75594.1"/>
    <property type="molecule type" value="Genomic_DNA"/>
</dbReference>
<accession>I3R4G2</accession>
<protein>
    <submittedName>
        <fullName evidence="2">Uncharacterized protein</fullName>
    </submittedName>
</protein>
<keyword evidence="7" id="KW-1185">Reference proteome</keyword>
<dbReference type="GeneID" id="40156768"/>
<reference evidence="2" key="1">
    <citation type="journal article" date="2012" name="Appl. Environ. Microbiol.">
        <title>Identification of the haloarchaeal phasin (PhaP) that functions in polyhydroxyalkanoate accumulation and granule formation in Haloferax mediterranei.</title>
        <authorList>
            <person name="Cai S."/>
            <person name="Cai L."/>
            <person name="Liu H."/>
            <person name="Liu X."/>
            <person name="Han J."/>
            <person name="Zhou J."/>
            <person name="Xiang H."/>
        </authorList>
    </citation>
    <scope>NUCLEOTIDE SEQUENCE</scope>
    <source>
        <strain evidence="2">CGMCC 1.2087</strain>
    </source>
</reference>
<dbReference type="Proteomes" id="UP000027075">
    <property type="component" value="Chromosome"/>
</dbReference>
<dbReference type="PaxDb" id="523841-HFX_1412"/>
<evidence type="ECO:0000313" key="4">
    <source>
        <dbReference type="EMBL" id="EMA03977.1"/>
    </source>
</evidence>
<sequence length="92" mass="10121">MTPERTFWLLQAGFTLGNVLLMFGADDGDAELWQLVFTAALLAVTLVSVVYAIRERESGVPEHFREGSGWQQITRIGSTAVFVLGVLVFVFG</sequence>
<evidence type="ECO:0000256" key="1">
    <source>
        <dbReference type="SAM" id="Phobius"/>
    </source>
</evidence>
<dbReference type="EMBL" id="CP001868">
    <property type="protein sequence ID" value="AFK19122.1"/>
    <property type="molecule type" value="Genomic_DNA"/>
</dbReference>
<evidence type="ECO:0000313" key="9">
    <source>
        <dbReference type="Proteomes" id="UP000299011"/>
    </source>
</evidence>
<reference evidence="2 6" key="2">
    <citation type="journal article" date="2012" name="J. Bacteriol.">
        <title>Complete genome sequence of the metabolically versatile halophilic archaeon Haloferax mediterranei, a poly(3-hydroxybutyrate-co-3-hydroxyvalerate) producer.</title>
        <authorList>
            <person name="Han J."/>
            <person name="Zhang F."/>
            <person name="Hou J."/>
            <person name="Liu X."/>
            <person name="Li M."/>
            <person name="Liu H."/>
            <person name="Cai L."/>
            <person name="Zhang B."/>
            <person name="Chen Y."/>
            <person name="Zhou J."/>
            <person name="Hu S."/>
            <person name="Xiang H."/>
        </authorList>
    </citation>
    <scope>NUCLEOTIDE SEQUENCE [LARGE SCALE GENOMIC DNA]</scope>
    <source>
        <strain evidence="6">ATCC 33500 / DSM 1411 / JCM 8866 / NBRC 14739 / NCIMB 2177 / R-4</strain>
        <strain evidence="2">CGMCC 1.2087</strain>
    </source>
</reference>
<evidence type="ECO:0000313" key="3">
    <source>
        <dbReference type="EMBL" id="AHZ21517.1"/>
    </source>
</evidence>
<gene>
    <name evidence="2" type="ordered locus">HFX_1412</name>
    <name evidence="3" type="ORF">BM92_02100</name>
    <name evidence="4" type="ORF">C439_03428</name>
    <name evidence="5" type="ORF">E6P09_10085</name>
</gene>
<dbReference type="EMBL" id="CP007551">
    <property type="protein sequence ID" value="AHZ21517.1"/>
    <property type="molecule type" value="Genomic_DNA"/>
</dbReference>
<keyword evidence="1" id="KW-0472">Membrane</keyword>